<dbReference type="PANTHER" id="PTHR11049:SF24">
    <property type="entry name" value="CYTOSOLIC ACYL COENZYME A THIOESTER HYDROLASE"/>
    <property type="match status" value="1"/>
</dbReference>
<feature type="domain" description="HotDog ACOT-type" evidence="5">
    <location>
        <begin position="7"/>
        <end position="119"/>
    </location>
</feature>
<dbReference type="CDD" id="cd03442">
    <property type="entry name" value="BFIT_BACH"/>
    <property type="match status" value="1"/>
</dbReference>
<keyword evidence="7" id="KW-1185">Reference proteome</keyword>
<evidence type="ECO:0000256" key="2">
    <source>
        <dbReference type="ARBA" id="ARBA00022801"/>
    </source>
</evidence>
<dbReference type="InterPro" id="IPR006683">
    <property type="entry name" value="Thioestr_dom"/>
</dbReference>
<organism evidence="6 7">
    <name type="scientific">Alicyclobacillus vulcanalis</name>
    <dbReference type="NCBI Taxonomy" id="252246"/>
    <lineage>
        <taxon>Bacteria</taxon>
        <taxon>Bacillati</taxon>
        <taxon>Bacillota</taxon>
        <taxon>Bacilli</taxon>
        <taxon>Bacillales</taxon>
        <taxon>Alicyclobacillaceae</taxon>
        <taxon>Alicyclobacillus</taxon>
    </lineage>
</organism>
<dbReference type="InterPro" id="IPR029069">
    <property type="entry name" value="HotDog_dom_sf"/>
</dbReference>
<evidence type="ECO:0000313" key="7">
    <source>
        <dbReference type="Proteomes" id="UP000186156"/>
    </source>
</evidence>
<proteinExistence type="inferred from homology"/>
<dbReference type="Gene3D" id="3.10.129.10">
    <property type="entry name" value="Hotdog Thioesterase"/>
    <property type="match status" value="1"/>
</dbReference>
<keyword evidence="2 3" id="KW-0378">Hydrolase</keyword>
<gene>
    <name evidence="6" type="ORF">SAMN05421799_106222</name>
</gene>
<evidence type="ECO:0000256" key="3">
    <source>
        <dbReference type="PROSITE-ProRule" id="PRU01106"/>
    </source>
</evidence>
<dbReference type="InterPro" id="IPR033120">
    <property type="entry name" value="HOTDOG_ACOT"/>
</dbReference>
<dbReference type="RefSeq" id="WP_076347229.1">
    <property type="nucleotide sequence ID" value="NZ_FTOO01000006.1"/>
</dbReference>
<dbReference type="Proteomes" id="UP000186156">
    <property type="component" value="Unassembled WGS sequence"/>
</dbReference>
<evidence type="ECO:0000256" key="4">
    <source>
        <dbReference type="SAM" id="MobiDB-lite"/>
    </source>
</evidence>
<accession>A0A1N7MYA7</accession>
<dbReference type="OrthoDB" id="9791628at2"/>
<evidence type="ECO:0000256" key="1">
    <source>
        <dbReference type="ARBA" id="ARBA00010458"/>
    </source>
</evidence>
<feature type="compositionally biased region" description="Basic and acidic residues" evidence="4">
    <location>
        <begin position="135"/>
        <end position="150"/>
    </location>
</feature>
<feature type="region of interest" description="Disordered" evidence="4">
    <location>
        <begin position="125"/>
        <end position="164"/>
    </location>
</feature>
<dbReference type="PANTHER" id="PTHR11049">
    <property type="entry name" value="ACYL COENZYME A THIOESTER HYDROLASE"/>
    <property type="match status" value="1"/>
</dbReference>
<protein>
    <submittedName>
        <fullName evidence="6">Acyl-CoA hydrolase</fullName>
    </submittedName>
</protein>
<dbReference type="GO" id="GO:0005829">
    <property type="term" value="C:cytosol"/>
    <property type="evidence" value="ECO:0007669"/>
    <property type="project" value="TreeGrafter"/>
</dbReference>
<dbReference type="GO" id="GO:0052816">
    <property type="term" value="F:long-chain fatty acyl-CoA hydrolase activity"/>
    <property type="evidence" value="ECO:0007669"/>
    <property type="project" value="TreeGrafter"/>
</dbReference>
<dbReference type="AlphaFoldDB" id="A0A1N7MYA7"/>
<dbReference type="STRING" id="252246.SAMN05421799_106222"/>
<evidence type="ECO:0000259" key="5">
    <source>
        <dbReference type="PROSITE" id="PS51770"/>
    </source>
</evidence>
<evidence type="ECO:0000313" key="6">
    <source>
        <dbReference type="EMBL" id="SIS91144.1"/>
    </source>
</evidence>
<sequence>MEPKPAKWSRTYMTDLVLPPDTNQFGTIFGGKVMAYIDKIAAISAMRHARQRVVTASSDSLDFLAPIRVGQAIHLEAFVTYAHKTSMEVFVKVLAENLLTGETVLTARSYLTFVAIDEHGRPVEVPPVLPETEEEKMHYDSAPRRREQRLARRQAASQGELPMP</sequence>
<dbReference type="SUPFAM" id="SSF54637">
    <property type="entry name" value="Thioesterase/thiol ester dehydrase-isomerase"/>
    <property type="match status" value="1"/>
</dbReference>
<name>A0A1N7MYA7_9BACL</name>
<dbReference type="Pfam" id="PF03061">
    <property type="entry name" value="4HBT"/>
    <property type="match status" value="1"/>
</dbReference>
<reference evidence="7" key="1">
    <citation type="submission" date="2017-01" db="EMBL/GenBank/DDBJ databases">
        <authorList>
            <person name="Varghese N."/>
            <person name="Submissions S."/>
        </authorList>
    </citation>
    <scope>NUCLEOTIDE SEQUENCE [LARGE SCALE GENOMIC DNA]</scope>
    <source>
        <strain evidence="7">DSM 16176</strain>
    </source>
</reference>
<comment type="similarity">
    <text evidence="1">Belongs to the acyl coenzyme A hydrolase family.</text>
</comment>
<dbReference type="EMBL" id="FTOO01000006">
    <property type="protein sequence ID" value="SIS91144.1"/>
    <property type="molecule type" value="Genomic_DNA"/>
</dbReference>
<dbReference type="InterPro" id="IPR040170">
    <property type="entry name" value="Cytosol_ACT"/>
</dbReference>
<dbReference type="PROSITE" id="PS51770">
    <property type="entry name" value="HOTDOG_ACOT"/>
    <property type="match status" value="1"/>
</dbReference>
<dbReference type="GO" id="GO:0006637">
    <property type="term" value="P:acyl-CoA metabolic process"/>
    <property type="evidence" value="ECO:0007669"/>
    <property type="project" value="TreeGrafter"/>
</dbReference>
<dbReference type="GO" id="GO:0009062">
    <property type="term" value="P:fatty acid catabolic process"/>
    <property type="evidence" value="ECO:0007669"/>
    <property type="project" value="TreeGrafter"/>
</dbReference>